<evidence type="ECO:0000313" key="1">
    <source>
        <dbReference type="EMBL" id="KAG7303949.1"/>
    </source>
</evidence>
<protein>
    <submittedName>
        <fullName evidence="1">Uncharacterized protein</fullName>
    </submittedName>
</protein>
<comment type="caution">
    <text evidence="1">The sequence shown here is derived from an EMBL/GenBank/DDBJ whole genome shotgun (WGS) entry which is preliminary data.</text>
</comment>
<dbReference type="Proteomes" id="UP000823941">
    <property type="component" value="Chromosome 15"/>
</dbReference>
<dbReference type="EMBL" id="JAHIBW010000015">
    <property type="protein sequence ID" value="KAG7303949.1"/>
    <property type="molecule type" value="Genomic_DNA"/>
</dbReference>
<sequence>MDTNLDSPGAGDVEKYLVSITRGLAYFLDVNVSGNGDKLSIMMLFFILKANLKHTLQHGVSIAEDDRRYVEKVIEIADRLIAVYGNQLNTEDDDDWKLASLMEHDIVIMKTLKLFNTNISSSSDAGSNLDSLERRWNNSCDYLNQGIVNLDHDKYNLSLQCKIFFIGIATFVKGCSLTANDSLVLSAHCAQAHAESEYLVKNSVDLQLFTLYVTFCSMAGESQFFRRSWFEKVLSLQTEDGSFSGAIDKNHRQCALGHILKVYPEGSTSTGEHLMQWDSEQFSASAVAALAAAVRFVLEPRRKGSIVINYSYVPHL</sequence>
<gene>
    <name evidence="1" type="ORF">JYU34_010865</name>
</gene>
<proteinExistence type="predicted"/>
<accession>A0ABQ7QGP8</accession>
<reference evidence="1 2" key="1">
    <citation type="submission" date="2021-06" db="EMBL/GenBank/DDBJ databases">
        <title>A haploid diamondback moth (Plutella xylostella L.) genome assembly resolves 31 chromosomes and identifies a diamide resistance mutation.</title>
        <authorList>
            <person name="Ward C.M."/>
            <person name="Perry K.D."/>
            <person name="Baker G."/>
            <person name="Powis K."/>
            <person name="Heckel D.G."/>
            <person name="Baxter S.W."/>
        </authorList>
    </citation>
    <scope>NUCLEOTIDE SEQUENCE [LARGE SCALE GENOMIC DNA]</scope>
    <source>
        <strain evidence="1 2">LV</strain>
        <tissue evidence="1">Single pupa</tissue>
    </source>
</reference>
<organism evidence="1 2">
    <name type="scientific">Plutella xylostella</name>
    <name type="common">Diamondback moth</name>
    <name type="synonym">Plutella maculipennis</name>
    <dbReference type="NCBI Taxonomy" id="51655"/>
    <lineage>
        <taxon>Eukaryota</taxon>
        <taxon>Metazoa</taxon>
        <taxon>Ecdysozoa</taxon>
        <taxon>Arthropoda</taxon>
        <taxon>Hexapoda</taxon>
        <taxon>Insecta</taxon>
        <taxon>Pterygota</taxon>
        <taxon>Neoptera</taxon>
        <taxon>Endopterygota</taxon>
        <taxon>Lepidoptera</taxon>
        <taxon>Glossata</taxon>
        <taxon>Ditrysia</taxon>
        <taxon>Yponomeutoidea</taxon>
        <taxon>Plutellidae</taxon>
        <taxon>Plutella</taxon>
    </lineage>
</organism>
<keyword evidence="2" id="KW-1185">Reference proteome</keyword>
<evidence type="ECO:0000313" key="2">
    <source>
        <dbReference type="Proteomes" id="UP000823941"/>
    </source>
</evidence>
<name>A0ABQ7QGP8_PLUXY</name>